<dbReference type="OrthoDB" id="9766390at2"/>
<dbReference type="InterPro" id="IPR052894">
    <property type="entry name" value="AsmA-related"/>
</dbReference>
<dbReference type="Proteomes" id="UP000218899">
    <property type="component" value="Chromosome"/>
</dbReference>
<dbReference type="PANTHER" id="PTHR30441:SF4">
    <property type="entry name" value="PROTEIN ASMA"/>
    <property type="match status" value="1"/>
</dbReference>
<dbReference type="EMBL" id="AP014936">
    <property type="protein sequence ID" value="BAU50231.1"/>
    <property type="molecule type" value="Genomic_DNA"/>
</dbReference>
<dbReference type="AlphaFoldDB" id="A0A1B4VD49"/>
<evidence type="ECO:0000313" key="5">
    <source>
        <dbReference type="Proteomes" id="UP000218899"/>
    </source>
</evidence>
<name>A0A1B4VD49_9GAMM</name>
<dbReference type="PANTHER" id="PTHR30441">
    <property type="entry name" value="DUF748 DOMAIN-CONTAINING PROTEIN"/>
    <property type="match status" value="1"/>
</dbReference>
<dbReference type="GO" id="GO:0090313">
    <property type="term" value="P:regulation of protein targeting to membrane"/>
    <property type="evidence" value="ECO:0007669"/>
    <property type="project" value="TreeGrafter"/>
</dbReference>
<organism evidence="4 5">
    <name type="scientific">Sulfurifustis variabilis</name>
    <dbReference type="NCBI Taxonomy" id="1675686"/>
    <lineage>
        <taxon>Bacteria</taxon>
        <taxon>Pseudomonadati</taxon>
        <taxon>Pseudomonadota</taxon>
        <taxon>Gammaproteobacteria</taxon>
        <taxon>Acidiferrobacterales</taxon>
        <taxon>Acidiferrobacteraceae</taxon>
        <taxon>Sulfurifustis</taxon>
    </lineage>
</organism>
<feature type="domain" description="AsmA" evidence="3">
    <location>
        <begin position="1"/>
        <end position="230"/>
    </location>
</feature>
<gene>
    <name evidence="4" type="ORF">SVA_3696</name>
</gene>
<keyword evidence="2" id="KW-0812">Transmembrane</keyword>
<reference evidence="4 5" key="1">
    <citation type="submission" date="2015-08" db="EMBL/GenBank/DDBJ databases">
        <title>Complete genome sequence of Sulfurifustis variabilis.</title>
        <authorList>
            <person name="Miura A."/>
            <person name="Kojima H."/>
            <person name="Fukui M."/>
        </authorList>
    </citation>
    <scope>NUCLEOTIDE SEQUENCE [LARGE SCALE GENOMIC DNA]</scope>
    <source>
        <strain evidence="5">skN76</strain>
    </source>
</reference>
<dbReference type="InterPro" id="IPR007844">
    <property type="entry name" value="AsmA"/>
</dbReference>
<evidence type="ECO:0000256" key="2">
    <source>
        <dbReference type="SAM" id="Phobius"/>
    </source>
</evidence>
<feature type="domain" description="AsmA" evidence="3">
    <location>
        <begin position="294"/>
        <end position="555"/>
    </location>
</feature>
<keyword evidence="5" id="KW-1185">Reference proteome</keyword>
<dbReference type="KEGG" id="sva:SVA_3696"/>
<keyword evidence="2" id="KW-0472">Membrane</keyword>
<feature type="region of interest" description="Disordered" evidence="1">
    <location>
        <begin position="130"/>
        <end position="150"/>
    </location>
</feature>
<accession>A0A1B4VD49</accession>
<evidence type="ECO:0000313" key="4">
    <source>
        <dbReference type="EMBL" id="BAU50231.1"/>
    </source>
</evidence>
<sequence>MRKPLKIVAILLGVVIGLLLLAAIALVVLVDPNRYRDDLVRVVKEQTGRDLAIEGDLRLSFWPLGLKTGGLQLANAKGFGPEPFARVDSAAVSVRVLPLLRREVVVEGVHFDGLELHLARDRAGRTNWDDLVKTDRPAAPPKDEAPAPSPGDALALFTVNRVEVRNSALTWRDAASGAAYAVRRLELASGNLLGSVPVPLRLAFDVEAGAPANRERVELDARINLDPRTQALNIPELSAAVGELKLKGEIAGKQIFESPRLSGRVEIAQFNPRKFMNRFGVAYAPGDAQALRALAAAMRFDASEKAVALKDIDLRLDDTRVTGQVAVNDLARPAYRFDIGVDRFDLDRYLPPETKTEPQAKQEAAAGAVVIPLALLRELDAQGKLKVGSLKAFGIRSESVMINVAARGGRIALGPNSAKLYGGQYAGRTTIDASGKVPRFQFEEKLAAIQLGPFLKDADVFDRYTGTGNLDIKLTAQGLDAEQVTKTLNGTVNVALRDGKIQGVDLQKMITQARAAYDTLRGKTVRVSTQASDETAFDSLTATVRVTNGVARNDDLKLQGPVVRATGKGSANLVKQTPDYRLRVTLAEGAGRSGTTVPLVIGGTFTNPTFTVDFGELAKEEAREAIEKAVPKLEKKLDERLERLRKKLTR</sequence>
<dbReference type="Pfam" id="PF05170">
    <property type="entry name" value="AsmA"/>
    <property type="match status" value="2"/>
</dbReference>
<proteinExistence type="predicted"/>
<evidence type="ECO:0000256" key="1">
    <source>
        <dbReference type="SAM" id="MobiDB-lite"/>
    </source>
</evidence>
<dbReference type="RefSeq" id="WP_096462551.1">
    <property type="nucleotide sequence ID" value="NZ_AP014936.1"/>
</dbReference>
<dbReference type="GO" id="GO:0005886">
    <property type="term" value="C:plasma membrane"/>
    <property type="evidence" value="ECO:0007669"/>
    <property type="project" value="TreeGrafter"/>
</dbReference>
<protein>
    <submittedName>
        <fullName evidence="4">Membrane assembly protein AsmA</fullName>
    </submittedName>
</protein>
<keyword evidence="2" id="KW-1133">Transmembrane helix</keyword>
<evidence type="ECO:0000259" key="3">
    <source>
        <dbReference type="Pfam" id="PF05170"/>
    </source>
</evidence>
<feature type="compositionally biased region" description="Basic and acidic residues" evidence="1">
    <location>
        <begin position="130"/>
        <end position="145"/>
    </location>
</feature>
<feature type="transmembrane region" description="Helical" evidence="2">
    <location>
        <begin position="7"/>
        <end position="30"/>
    </location>
</feature>